<dbReference type="OrthoDB" id="6601693at2759"/>
<feature type="signal peptide" evidence="1">
    <location>
        <begin position="1"/>
        <end position="16"/>
    </location>
</feature>
<dbReference type="SUPFAM" id="SSF47565">
    <property type="entry name" value="Insect pheromone/odorant-binding proteins"/>
    <property type="match status" value="1"/>
</dbReference>
<dbReference type="EMBL" id="VVIM01000007">
    <property type="protein sequence ID" value="KAB0795934.1"/>
    <property type="molecule type" value="Genomic_DNA"/>
</dbReference>
<accession>A0A1Y1MBL9</accession>
<sequence length="130" mass="14666">MKVCGLILLFSSLALTKNVPPEMVDIWNSLVDPFVGSCASEFNIDNEIARNFFRLGQLPNDRPFHCFLRCLYENLHFLTPQGDFDYDMVVTKAHYMPPHLAEKCISETKAIMDICGKSYVGAKCAIDSLV</sequence>
<dbReference type="AlphaFoldDB" id="A0A1Y1MBL9"/>
<dbReference type="InterPro" id="IPR006170">
    <property type="entry name" value="PBP/GOBP"/>
</dbReference>
<dbReference type="CDD" id="cd23992">
    <property type="entry name" value="PBP_GOBP"/>
    <property type="match status" value="1"/>
</dbReference>
<gene>
    <name evidence="3" type="ORF">PPYR_09995</name>
</gene>
<reference evidence="3" key="3">
    <citation type="submission" date="2019-08" db="EMBL/GenBank/DDBJ databases">
        <authorList>
            <consortium name="Photinus pyralis genome working group"/>
            <person name="Fallon T.R."/>
            <person name="Sander Lower S.E."/>
            <person name="Weng J.-K."/>
        </authorList>
    </citation>
    <scope>NUCLEOTIDE SEQUENCE</scope>
    <source>
        <strain evidence="3">1611_PpyrPB1</strain>
        <tissue evidence="3">Whole body</tissue>
    </source>
</reference>
<evidence type="ECO:0000313" key="3">
    <source>
        <dbReference type="EMBL" id="KAB0795934.1"/>
    </source>
</evidence>
<evidence type="ECO:0000313" key="2">
    <source>
        <dbReference type="EMBL" id="JAV81276.1"/>
    </source>
</evidence>
<proteinExistence type="predicted"/>
<evidence type="ECO:0000313" key="4">
    <source>
        <dbReference type="Proteomes" id="UP000327044"/>
    </source>
</evidence>
<dbReference type="Gene3D" id="1.10.238.20">
    <property type="entry name" value="Pheromone/general odorant binding protein domain"/>
    <property type="match status" value="1"/>
</dbReference>
<dbReference type="EMBL" id="GEZM01039709">
    <property type="protein sequence ID" value="JAV81276.1"/>
    <property type="molecule type" value="Transcribed_RNA"/>
</dbReference>
<dbReference type="Pfam" id="PF01395">
    <property type="entry name" value="PBP_GOBP"/>
    <property type="match status" value="1"/>
</dbReference>
<feature type="chain" id="PRO_5036029887" evidence="1">
    <location>
        <begin position="17"/>
        <end position="130"/>
    </location>
</feature>
<keyword evidence="1" id="KW-0732">Signal</keyword>
<dbReference type="InterPro" id="IPR036728">
    <property type="entry name" value="PBP_GOBP_sf"/>
</dbReference>
<keyword evidence="4" id="KW-1185">Reference proteome</keyword>
<name>A0A1Y1MBL9_PHOPY</name>
<organism evidence="2">
    <name type="scientific">Photinus pyralis</name>
    <name type="common">Common eastern firefly</name>
    <name type="synonym">Lampyris pyralis</name>
    <dbReference type="NCBI Taxonomy" id="7054"/>
    <lineage>
        <taxon>Eukaryota</taxon>
        <taxon>Metazoa</taxon>
        <taxon>Ecdysozoa</taxon>
        <taxon>Arthropoda</taxon>
        <taxon>Hexapoda</taxon>
        <taxon>Insecta</taxon>
        <taxon>Pterygota</taxon>
        <taxon>Neoptera</taxon>
        <taxon>Endopterygota</taxon>
        <taxon>Coleoptera</taxon>
        <taxon>Polyphaga</taxon>
        <taxon>Elateriformia</taxon>
        <taxon>Elateroidea</taxon>
        <taxon>Lampyridae</taxon>
        <taxon>Lampyrinae</taxon>
        <taxon>Photinus</taxon>
    </lineage>
</organism>
<dbReference type="FunCoup" id="A0A1Y1MBL9">
    <property type="interactions" value="15"/>
</dbReference>
<dbReference type="SMART" id="SM00708">
    <property type="entry name" value="PhBP"/>
    <property type="match status" value="1"/>
</dbReference>
<reference evidence="2" key="1">
    <citation type="journal article" date="2016" name="Sci. Rep.">
        <title>Molecular characterization of firefly nuptial gifts: a multi-omics approach sheds light on postcopulatory sexual selection.</title>
        <authorList>
            <person name="Al-Wathiqui N."/>
            <person name="Fallon T.R."/>
            <person name="South A."/>
            <person name="Weng J.K."/>
            <person name="Lewis S.M."/>
        </authorList>
    </citation>
    <scope>NUCLEOTIDE SEQUENCE</scope>
</reference>
<dbReference type="GO" id="GO:0005549">
    <property type="term" value="F:odorant binding"/>
    <property type="evidence" value="ECO:0007669"/>
    <property type="project" value="InterPro"/>
</dbReference>
<dbReference type="InParanoid" id="A0A1Y1MBL9"/>
<protein>
    <submittedName>
        <fullName evidence="2">Uncharacterized protein</fullName>
    </submittedName>
</protein>
<reference evidence="3 4" key="2">
    <citation type="journal article" date="2018" name="Elife">
        <title>Firefly genomes illuminate parallel origins of bioluminescence in beetles.</title>
        <authorList>
            <person name="Fallon T.R."/>
            <person name="Lower S.E."/>
            <person name="Chang C.H."/>
            <person name="Bessho-Uehara M."/>
            <person name="Martin G.J."/>
            <person name="Bewick A.J."/>
            <person name="Behringer M."/>
            <person name="Debat H.J."/>
            <person name="Wong I."/>
            <person name="Day J.C."/>
            <person name="Suvorov A."/>
            <person name="Silva C.J."/>
            <person name="Stanger-Hall K.F."/>
            <person name="Hall D.W."/>
            <person name="Schmitz R.J."/>
            <person name="Nelson D.R."/>
            <person name="Lewis S.M."/>
            <person name="Shigenobu S."/>
            <person name="Bybee S.M."/>
            <person name="Larracuente A.M."/>
            <person name="Oba Y."/>
            <person name="Weng J.K."/>
        </authorList>
    </citation>
    <scope>NUCLEOTIDE SEQUENCE [LARGE SCALE GENOMIC DNA]</scope>
    <source>
        <strain evidence="3">1611_PpyrPB1</strain>
        <tissue evidence="3">Whole body</tissue>
    </source>
</reference>
<evidence type="ECO:0000256" key="1">
    <source>
        <dbReference type="SAM" id="SignalP"/>
    </source>
</evidence>
<dbReference type="Proteomes" id="UP000327044">
    <property type="component" value="Unassembled WGS sequence"/>
</dbReference>